<protein>
    <submittedName>
        <fullName evidence="3">ATP dependent DNA ligase-like protein</fullName>
    </submittedName>
</protein>
<dbReference type="GO" id="GO:0005524">
    <property type="term" value="F:ATP binding"/>
    <property type="evidence" value="ECO:0007669"/>
    <property type="project" value="InterPro"/>
</dbReference>
<dbReference type="AlphaFoldDB" id="A0A561DE15"/>
<sequence>MVTHCQYFEAIKQHELEGIVQKKADSKYQINKRSHDWLKVINYQYEDVYISGLRKDEFGLLLNFDNGRYAGLLEFMSQVNRKEFYKQYRDYIVEENDKFIYLDPKLKAKVKYRNLTKKGLLRIPSFVKWAN</sequence>
<comment type="caution">
    <text evidence="3">The sequence shown here is derived from an EMBL/GenBank/DDBJ whole genome shotgun (WGS) entry which is preliminary data.</text>
</comment>
<evidence type="ECO:0000256" key="1">
    <source>
        <dbReference type="ARBA" id="ARBA00034003"/>
    </source>
</evidence>
<dbReference type="SUPFAM" id="SSF50249">
    <property type="entry name" value="Nucleic acid-binding proteins"/>
    <property type="match status" value="1"/>
</dbReference>
<dbReference type="Pfam" id="PF01068">
    <property type="entry name" value="DNA_ligase_A_M"/>
    <property type="match status" value="1"/>
</dbReference>
<dbReference type="Gene3D" id="3.30.1490.70">
    <property type="match status" value="1"/>
</dbReference>
<name>A0A561DE15_9BACI</name>
<gene>
    <name evidence="3" type="ORF">FB550_10510</name>
</gene>
<dbReference type="InterPro" id="IPR012340">
    <property type="entry name" value="NA-bd_OB-fold"/>
</dbReference>
<comment type="catalytic activity">
    <reaction evidence="1">
        <text>ATP + (deoxyribonucleotide)n-3'-hydroxyl + 5'-phospho-(deoxyribonucleotide)m = (deoxyribonucleotide)n+m + AMP + diphosphate.</text>
        <dbReference type="EC" id="6.5.1.1"/>
    </reaction>
</comment>
<proteinExistence type="predicted"/>
<keyword evidence="3" id="KW-0436">Ligase</keyword>
<accession>A0A561DE15</accession>
<dbReference type="Proteomes" id="UP000319671">
    <property type="component" value="Unassembled WGS sequence"/>
</dbReference>
<dbReference type="Gene3D" id="2.40.50.140">
    <property type="entry name" value="Nucleic acid-binding proteins"/>
    <property type="match status" value="1"/>
</dbReference>
<feature type="domain" description="ATP-dependent DNA ligase family profile" evidence="2">
    <location>
        <begin position="7"/>
        <end position="40"/>
    </location>
</feature>
<dbReference type="GO" id="GO:0003910">
    <property type="term" value="F:DNA ligase (ATP) activity"/>
    <property type="evidence" value="ECO:0007669"/>
    <property type="project" value="UniProtKB-EC"/>
</dbReference>
<evidence type="ECO:0000259" key="2">
    <source>
        <dbReference type="Pfam" id="PF01068"/>
    </source>
</evidence>
<dbReference type="InterPro" id="IPR012310">
    <property type="entry name" value="DNA_ligase_ATP-dep_cent"/>
</dbReference>
<reference evidence="3 4" key="1">
    <citation type="submission" date="2019-06" db="EMBL/GenBank/DDBJ databases">
        <title>Sorghum-associated microbial communities from plants grown in Nebraska, USA.</title>
        <authorList>
            <person name="Schachtman D."/>
        </authorList>
    </citation>
    <scope>NUCLEOTIDE SEQUENCE [LARGE SCALE GENOMIC DNA]</scope>
    <source>
        <strain evidence="3 4">2482</strain>
    </source>
</reference>
<dbReference type="GO" id="GO:0006281">
    <property type="term" value="P:DNA repair"/>
    <property type="evidence" value="ECO:0007669"/>
    <property type="project" value="InterPro"/>
</dbReference>
<dbReference type="GO" id="GO:0006310">
    <property type="term" value="P:DNA recombination"/>
    <property type="evidence" value="ECO:0007669"/>
    <property type="project" value="InterPro"/>
</dbReference>
<dbReference type="SUPFAM" id="SSF56091">
    <property type="entry name" value="DNA ligase/mRNA capping enzyme, catalytic domain"/>
    <property type="match status" value="1"/>
</dbReference>
<evidence type="ECO:0000313" key="3">
    <source>
        <dbReference type="EMBL" id="TWE01645.1"/>
    </source>
</evidence>
<keyword evidence="4" id="KW-1185">Reference proteome</keyword>
<dbReference type="EMBL" id="VIVN01000005">
    <property type="protein sequence ID" value="TWE01645.1"/>
    <property type="molecule type" value="Genomic_DNA"/>
</dbReference>
<evidence type="ECO:0000313" key="4">
    <source>
        <dbReference type="Proteomes" id="UP000319671"/>
    </source>
</evidence>
<organism evidence="3 4">
    <name type="scientific">Neobacillus bataviensis</name>
    <dbReference type="NCBI Taxonomy" id="220685"/>
    <lineage>
        <taxon>Bacteria</taxon>
        <taxon>Bacillati</taxon>
        <taxon>Bacillota</taxon>
        <taxon>Bacilli</taxon>
        <taxon>Bacillales</taxon>
        <taxon>Bacillaceae</taxon>
        <taxon>Neobacillus</taxon>
    </lineage>
</organism>